<comment type="caution">
    <text evidence="2">The sequence shown here is derived from an EMBL/GenBank/DDBJ whole genome shotgun (WGS) entry which is preliminary data.</text>
</comment>
<evidence type="ECO:0008006" key="4">
    <source>
        <dbReference type="Google" id="ProtNLM"/>
    </source>
</evidence>
<protein>
    <recommendedName>
        <fullName evidence="4">DUF883 domain-containing protein</fullName>
    </recommendedName>
</protein>
<reference evidence="2 3" key="1">
    <citation type="submission" date="2020-06" db="EMBL/GenBank/DDBJ databases">
        <title>Altererythrobacter sp. HHU K3-1.</title>
        <authorList>
            <person name="Zhang D."/>
            <person name="Xue H."/>
        </authorList>
    </citation>
    <scope>NUCLEOTIDE SEQUENCE [LARGE SCALE GENOMIC DNA]</scope>
    <source>
        <strain evidence="2 3">HHU K3-1</strain>
    </source>
</reference>
<proteinExistence type="predicted"/>
<name>A0A850H3U0_9SPHN</name>
<keyword evidence="3" id="KW-1185">Reference proteome</keyword>
<dbReference type="RefSeq" id="WP_176266048.1">
    <property type="nucleotide sequence ID" value="NZ_JABWGV010000001.1"/>
</dbReference>
<organism evidence="2 3">
    <name type="scientific">Qipengyuania atrilutea</name>
    <dbReference type="NCBI Taxonomy" id="2744473"/>
    <lineage>
        <taxon>Bacteria</taxon>
        <taxon>Pseudomonadati</taxon>
        <taxon>Pseudomonadota</taxon>
        <taxon>Alphaproteobacteria</taxon>
        <taxon>Sphingomonadales</taxon>
        <taxon>Erythrobacteraceae</taxon>
        <taxon>Qipengyuania</taxon>
    </lineage>
</organism>
<evidence type="ECO:0000313" key="2">
    <source>
        <dbReference type="EMBL" id="NVD43745.1"/>
    </source>
</evidence>
<dbReference type="EMBL" id="JABWGV010000001">
    <property type="protein sequence ID" value="NVD43745.1"/>
    <property type="molecule type" value="Genomic_DNA"/>
</dbReference>
<sequence length="192" mass="20417">METATTDTKPVGKTDTVPSDDVATGNSGNMTREEKRDLLRERIEAGERRNQERSLGDYAKDAADNAKEFAKDHPVATIAGAIAVGLAIGAMTRPGRRLARQGAVRTGALAAIAADAIAAYSASLIDGAGDLARNSGDALEDFGDTVSGKARTLRRRASYEASSLADSAGMTKRSLARKARRSYRDTRHSLRH</sequence>
<feature type="region of interest" description="Disordered" evidence="1">
    <location>
        <begin position="1"/>
        <end position="37"/>
    </location>
</feature>
<evidence type="ECO:0000313" key="3">
    <source>
        <dbReference type="Proteomes" id="UP000561438"/>
    </source>
</evidence>
<dbReference type="AlphaFoldDB" id="A0A850H3U0"/>
<accession>A0A850H3U0</accession>
<dbReference type="Proteomes" id="UP000561438">
    <property type="component" value="Unassembled WGS sequence"/>
</dbReference>
<evidence type="ECO:0000256" key="1">
    <source>
        <dbReference type="SAM" id="MobiDB-lite"/>
    </source>
</evidence>
<gene>
    <name evidence="2" type="ORF">HUV48_01775</name>
</gene>